<evidence type="ECO:0000313" key="2">
    <source>
        <dbReference type="EMBL" id="VEN41590.1"/>
    </source>
</evidence>
<keyword evidence="3" id="KW-1185">Reference proteome</keyword>
<evidence type="ECO:0000313" key="3">
    <source>
        <dbReference type="Proteomes" id="UP000410492"/>
    </source>
</evidence>
<dbReference type="OrthoDB" id="6698575at2759"/>
<name>A0A653C160_CALMS</name>
<evidence type="ECO:0000256" key="1">
    <source>
        <dbReference type="SAM" id="MobiDB-lite"/>
    </source>
</evidence>
<feature type="region of interest" description="Disordered" evidence="1">
    <location>
        <begin position="1"/>
        <end position="23"/>
    </location>
</feature>
<organism evidence="2 3">
    <name type="scientific">Callosobruchus maculatus</name>
    <name type="common">Southern cowpea weevil</name>
    <name type="synonym">Pulse bruchid</name>
    <dbReference type="NCBI Taxonomy" id="64391"/>
    <lineage>
        <taxon>Eukaryota</taxon>
        <taxon>Metazoa</taxon>
        <taxon>Ecdysozoa</taxon>
        <taxon>Arthropoda</taxon>
        <taxon>Hexapoda</taxon>
        <taxon>Insecta</taxon>
        <taxon>Pterygota</taxon>
        <taxon>Neoptera</taxon>
        <taxon>Endopterygota</taxon>
        <taxon>Coleoptera</taxon>
        <taxon>Polyphaga</taxon>
        <taxon>Cucujiformia</taxon>
        <taxon>Chrysomeloidea</taxon>
        <taxon>Chrysomelidae</taxon>
        <taxon>Bruchinae</taxon>
        <taxon>Bruchini</taxon>
        <taxon>Callosobruchus</taxon>
    </lineage>
</organism>
<feature type="non-terminal residue" evidence="2">
    <location>
        <position position="87"/>
    </location>
</feature>
<reference evidence="2 3" key="1">
    <citation type="submission" date="2019-01" db="EMBL/GenBank/DDBJ databases">
        <authorList>
            <person name="Sayadi A."/>
        </authorList>
    </citation>
    <scope>NUCLEOTIDE SEQUENCE [LARGE SCALE GENOMIC DNA]</scope>
</reference>
<dbReference type="Proteomes" id="UP000410492">
    <property type="component" value="Unassembled WGS sequence"/>
</dbReference>
<sequence>MNGLELLPSWKVEPASPPSSGDEAALDALYEQLDHNDTIYQSSVWEQFDIKPEDLALCESKAEVASHILENLESLVSLDELIKEGKS</sequence>
<proteinExistence type="predicted"/>
<protein>
    <submittedName>
        <fullName evidence="2">Uncharacterized protein</fullName>
    </submittedName>
</protein>
<dbReference type="EMBL" id="CAACVG010006777">
    <property type="protein sequence ID" value="VEN41590.1"/>
    <property type="molecule type" value="Genomic_DNA"/>
</dbReference>
<gene>
    <name evidence="2" type="ORF">CALMAC_LOCUS5359</name>
</gene>
<accession>A0A653C160</accession>
<dbReference type="AlphaFoldDB" id="A0A653C160"/>